<dbReference type="AlphaFoldDB" id="A0A7S2RTI8"/>
<gene>
    <name evidence="3" type="ORF">EANT1437_LOCUS9176</name>
</gene>
<accession>A0A7S2RTI8</accession>
<evidence type="ECO:0000256" key="1">
    <source>
        <dbReference type="SAM" id="Coils"/>
    </source>
</evidence>
<feature type="coiled-coil region" evidence="1">
    <location>
        <begin position="330"/>
        <end position="357"/>
    </location>
</feature>
<feature type="compositionally biased region" description="Polar residues" evidence="2">
    <location>
        <begin position="19"/>
        <end position="31"/>
    </location>
</feature>
<evidence type="ECO:0000313" key="3">
    <source>
        <dbReference type="EMBL" id="CAD9679251.1"/>
    </source>
</evidence>
<sequence>MQNEFVIEQRKLGEEKRATASSYATAEQNQAAKHREKMSEQRSTIASLEDHVVRERERYRELERDKLVLIQQETVAKQKNGSLVELSTNLTRDLEVSRQNLSASQSAHNLTGNKHNDSSNNINSPAVNHSQLRLLSNKVEYLKAQLISEVSAKDECFTKMYELKKDKENLISSQRLRTRQLEEKRENEIRSLKKKIRESSERPVKEISELQGQIAKLNAQISDAIQGIAKAKKNEEIARNGMSKEIERGDYLDEELKKTRIEVEESQNLIMKLKEESSNTIVHESMLRRMNNEREYLKTQLDTTVCEKKEVVDTLEATERQLIEMKTLKQNELESTKIQAKEEINSLQTIINELKGSNQVLDAEVKMQHSQLDEITEIYSKVRDNLRIEHASSDQIRASSYRMAEELKATQEELVHAKRMIDASNVRHNENSKVIRDSIKKVDDLRTKEMIDMQGKTRRALKETSYAQNQTLQMQSKNDFLSKKNFSLTRRSLHFNDFKSKSQFH</sequence>
<protein>
    <submittedName>
        <fullName evidence="3">Uncharacterized protein</fullName>
    </submittedName>
</protein>
<keyword evidence="1" id="KW-0175">Coiled coil</keyword>
<feature type="region of interest" description="Disordered" evidence="2">
    <location>
        <begin position="1"/>
        <end position="44"/>
    </location>
</feature>
<reference evidence="3" key="1">
    <citation type="submission" date="2021-01" db="EMBL/GenBank/DDBJ databases">
        <authorList>
            <person name="Corre E."/>
            <person name="Pelletier E."/>
            <person name="Niang G."/>
            <person name="Scheremetjew M."/>
            <person name="Finn R."/>
            <person name="Kale V."/>
            <person name="Holt S."/>
            <person name="Cochrane G."/>
            <person name="Meng A."/>
            <person name="Brown T."/>
            <person name="Cohen L."/>
        </authorList>
    </citation>
    <scope>NUCLEOTIDE SEQUENCE</scope>
    <source>
        <strain evidence="3">CCMP1452</strain>
    </source>
</reference>
<name>A0A7S2RTI8_9STRA</name>
<proteinExistence type="predicted"/>
<dbReference type="EMBL" id="HBHI01017934">
    <property type="protein sequence ID" value="CAD9679251.1"/>
    <property type="molecule type" value="Transcribed_RNA"/>
</dbReference>
<feature type="compositionally biased region" description="Basic and acidic residues" evidence="2">
    <location>
        <begin position="7"/>
        <end position="18"/>
    </location>
</feature>
<feature type="coiled-coil region" evidence="1">
    <location>
        <begin position="178"/>
        <end position="276"/>
    </location>
</feature>
<evidence type="ECO:0000256" key="2">
    <source>
        <dbReference type="SAM" id="MobiDB-lite"/>
    </source>
</evidence>
<organism evidence="3">
    <name type="scientific">Eucampia antarctica</name>
    <dbReference type="NCBI Taxonomy" id="49252"/>
    <lineage>
        <taxon>Eukaryota</taxon>
        <taxon>Sar</taxon>
        <taxon>Stramenopiles</taxon>
        <taxon>Ochrophyta</taxon>
        <taxon>Bacillariophyta</taxon>
        <taxon>Mediophyceae</taxon>
        <taxon>Biddulphiophycidae</taxon>
        <taxon>Hemiaulales</taxon>
        <taxon>Hemiaulaceae</taxon>
        <taxon>Eucampia</taxon>
    </lineage>
</organism>